<feature type="transmembrane region" description="Helical" evidence="1">
    <location>
        <begin position="98"/>
        <end position="120"/>
    </location>
</feature>
<feature type="transmembrane region" description="Helical" evidence="1">
    <location>
        <begin position="72"/>
        <end position="92"/>
    </location>
</feature>
<accession>A0A5C4RNC6</accession>
<keyword evidence="1" id="KW-0812">Transmembrane</keyword>
<organism evidence="2 3">
    <name type="scientific">Arenimonas terrae</name>
    <dbReference type="NCBI Taxonomy" id="2546226"/>
    <lineage>
        <taxon>Bacteria</taxon>
        <taxon>Pseudomonadati</taxon>
        <taxon>Pseudomonadota</taxon>
        <taxon>Gammaproteobacteria</taxon>
        <taxon>Lysobacterales</taxon>
        <taxon>Lysobacteraceae</taxon>
        <taxon>Arenimonas</taxon>
    </lineage>
</organism>
<proteinExistence type="predicted"/>
<reference evidence="2 3" key="1">
    <citation type="submission" date="2019-03" db="EMBL/GenBank/DDBJ databases">
        <title>Arenimonas daejeonensis sp. nov., isolated from compost.</title>
        <authorList>
            <person name="Jeon C.O."/>
        </authorList>
    </citation>
    <scope>NUCLEOTIDE SEQUENCE [LARGE SCALE GENOMIC DNA]</scope>
    <source>
        <strain evidence="2 3">R29</strain>
    </source>
</reference>
<sequence>MSTVERPKLVDVSVAILAVVLFVGLLRSVFGRELSNSGAPLPLLYVILFVTNGLAAALLIKIWDGANWARIIYAIVVAYGALRSFTVLAPMLQQLSASVLLGIALLAIKSVAIVLLFLPASAPWFSHARRQA</sequence>
<dbReference type="RefSeq" id="WP_139450466.1">
    <property type="nucleotide sequence ID" value="NZ_SMDR01000006.1"/>
</dbReference>
<keyword evidence="3" id="KW-1185">Reference proteome</keyword>
<protein>
    <submittedName>
        <fullName evidence="2">Uncharacterized protein</fullName>
    </submittedName>
</protein>
<dbReference type="Proteomes" id="UP000305760">
    <property type="component" value="Unassembled WGS sequence"/>
</dbReference>
<keyword evidence="1" id="KW-1133">Transmembrane helix</keyword>
<gene>
    <name evidence="2" type="ORF">E1B00_15425</name>
</gene>
<feature type="transmembrane region" description="Helical" evidence="1">
    <location>
        <begin position="42"/>
        <end position="60"/>
    </location>
</feature>
<dbReference type="AlphaFoldDB" id="A0A5C4RNC6"/>
<keyword evidence="1" id="KW-0472">Membrane</keyword>
<evidence type="ECO:0000256" key="1">
    <source>
        <dbReference type="SAM" id="Phobius"/>
    </source>
</evidence>
<feature type="transmembrane region" description="Helical" evidence="1">
    <location>
        <begin position="12"/>
        <end position="30"/>
    </location>
</feature>
<comment type="caution">
    <text evidence="2">The sequence shown here is derived from an EMBL/GenBank/DDBJ whole genome shotgun (WGS) entry which is preliminary data.</text>
</comment>
<evidence type="ECO:0000313" key="3">
    <source>
        <dbReference type="Proteomes" id="UP000305760"/>
    </source>
</evidence>
<dbReference type="EMBL" id="SMDR01000006">
    <property type="protein sequence ID" value="TNJ32632.1"/>
    <property type="molecule type" value="Genomic_DNA"/>
</dbReference>
<evidence type="ECO:0000313" key="2">
    <source>
        <dbReference type="EMBL" id="TNJ32632.1"/>
    </source>
</evidence>
<name>A0A5C4RNC6_9GAMM</name>